<keyword evidence="1" id="KW-0812">Transmembrane</keyword>
<dbReference type="AlphaFoldDB" id="A0A0X7K986"/>
<gene>
    <name evidence="2" type="ORF">AWV77_05260</name>
</gene>
<comment type="caution">
    <text evidence="2">The sequence shown here is derived from an EMBL/GenBank/DDBJ whole genome shotgun (WGS) entry which is preliminary data.</text>
</comment>
<dbReference type="EMBL" id="LRMR01000005">
    <property type="protein sequence ID" value="KWU52239.1"/>
    <property type="molecule type" value="Genomic_DNA"/>
</dbReference>
<evidence type="ECO:0000313" key="2">
    <source>
        <dbReference type="EMBL" id="KWU52239.1"/>
    </source>
</evidence>
<sequence>MRVLGLRFFIIMLLLSDYMILTLHAPSAVGAWREGAVLYYVLFTTLIIFFQAGTYYSIPRRYKEQLIAFVFFILFYLMCGELSDASFRMFRSFAMPLLFALMLNSMCREVELEIKLRAMFSTLAMMTAISGCYAIYQYLTINEAEQFWYWPLLSEKGFDLETYNSMREGNPRMSGFFTGTLEFNAFVLNTALFACCLLVQAIRKKAYNLNFVVYIIAAFFSTTLIVYGSVRTAAIGMVSAMFFLLVLQLFKRRGFISFLGYSYLFFFTCSIFIYLALGYTDDLSALDRVRQWSEVLGSLGSMPLGLGFGAIGPGQKYWFDSFWLNLLSSSGYIGLAIMIGLVCFYSRVVAVAQRLRLSNSAFMAGAADYLIISYPFFLSSFFFQSYTNSVVLYLFALVIVVVMYDSKYRKN</sequence>
<keyword evidence="1" id="KW-0472">Membrane</keyword>
<evidence type="ECO:0008006" key="4">
    <source>
        <dbReference type="Google" id="ProtNLM"/>
    </source>
</evidence>
<feature type="transmembrane region" description="Helical" evidence="1">
    <location>
        <begin position="7"/>
        <end position="25"/>
    </location>
</feature>
<feature type="transmembrane region" description="Helical" evidence="1">
    <location>
        <begin position="258"/>
        <end position="277"/>
    </location>
</feature>
<name>A0A0X7K986_9PSED</name>
<evidence type="ECO:0000256" key="1">
    <source>
        <dbReference type="SAM" id="Phobius"/>
    </source>
</evidence>
<dbReference type="Proteomes" id="UP000067111">
    <property type="component" value="Unassembled WGS sequence"/>
</dbReference>
<feature type="transmembrane region" description="Helical" evidence="1">
    <location>
        <begin position="37"/>
        <end position="58"/>
    </location>
</feature>
<feature type="transmembrane region" description="Helical" evidence="1">
    <location>
        <begin position="233"/>
        <end position="251"/>
    </location>
</feature>
<accession>A0A0X7K986</accession>
<feature type="transmembrane region" description="Helical" evidence="1">
    <location>
        <begin position="322"/>
        <end position="345"/>
    </location>
</feature>
<feature type="transmembrane region" description="Helical" evidence="1">
    <location>
        <begin position="65"/>
        <end position="83"/>
    </location>
</feature>
<feature type="transmembrane region" description="Helical" evidence="1">
    <location>
        <begin position="357"/>
        <end position="377"/>
    </location>
</feature>
<evidence type="ECO:0000313" key="3">
    <source>
        <dbReference type="Proteomes" id="UP000067111"/>
    </source>
</evidence>
<keyword evidence="1" id="KW-1133">Transmembrane helix</keyword>
<feature type="transmembrane region" description="Helical" evidence="1">
    <location>
        <begin position="209"/>
        <end position="227"/>
    </location>
</feature>
<reference evidence="3" key="1">
    <citation type="submission" date="2016-01" db="EMBL/GenBank/DDBJ databases">
        <authorList>
            <person name="Gamez R.M."/>
            <person name="Rodriguez F."/>
            <person name="Bernal J.F."/>
            <person name="Agarwala R."/>
            <person name="Landsman D."/>
            <person name="Marino-Ramirez L."/>
        </authorList>
    </citation>
    <scope>NUCLEOTIDE SEQUENCE [LARGE SCALE GENOMIC DNA]</scope>
    <source>
        <strain evidence="3">Ps006</strain>
    </source>
</reference>
<proteinExistence type="predicted"/>
<feature type="transmembrane region" description="Helical" evidence="1">
    <location>
        <begin position="383"/>
        <end position="404"/>
    </location>
</feature>
<feature type="transmembrane region" description="Helical" evidence="1">
    <location>
        <begin position="119"/>
        <end position="139"/>
    </location>
</feature>
<organism evidence="2 3">
    <name type="scientific">Pseudomonas palleroniana</name>
    <dbReference type="NCBI Taxonomy" id="191390"/>
    <lineage>
        <taxon>Bacteria</taxon>
        <taxon>Pseudomonadati</taxon>
        <taxon>Pseudomonadota</taxon>
        <taxon>Gammaproteobacteria</taxon>
        <taxon>Pseudomonadales</taxon>
        <taxon>Pseudomonadaceae</taxon>
        <taxon>Pseudomonas</taxon>
    </lineage>
</organism>
<feature type="transmembrane region" description="Helical" evidence="1">
    <location>
        <begin position="183"/>
        <end position="202"/>
    </location>
</feature>
<protein>
    <recommendedName>
        <fullName evidence="4">O-antigen ligase domain-containing protein</fullName>
    </recommendedName>
</protein>
<feature type="transmembrane region" description="Helical" evidence="1">
    <location>
        <begin position="89"/>
        <end position="107"/>
    </location>
</feature>